<feature type="compositionally biased region" description="Polar residues" evidence="5">
    <location>
        <begin position="31"/>
        <end position="40"/>
    </location>
</feature>
<protein>
    <submittedName>
        <fullName evidence="6">Uncharacterized protein</fullName>
    </submittedName>
</protein>
<comment type="caution">
    <text evidence="6">The sequence shown here is derived from an EMBL/GenBank/DDBJ whole genome shotgun (WGS) entry which is preliminary data.</text>
</comment>
<dbReference type="InterPro" id="IPR019775">
    <property type="entry name" value="WD40_repeat_CS"/>
</dbReference>
<sequence length="726" mass="80421">MSADSTESSQIKAEDQKRNARAALDPLITDSPETPSSSSGAGKLALFQKVLSAPFSHKKRDSTRILSELAPVIMTPKMMNSAVTVSSRTTRPSVTGPSVTRPRMDHFATLGRAPLRLSMGSRRITSRDLEIVEATEQLLNEEVPEPEGVASDVSLLRGFNATIPTADQSRTRRRQMRSVDAPHIGLKKLGMNARGLLVEEEEHDGRSVVSDDDMVLVSPTEGTMRKGKRKGRESLSATKMLGKEELLRQRKEIQRDKENIHVKRSLINSEISEITRKIEALDEIRTKLEGDLLKLQEDELELDAELEGVKERLEFEQSTSHRESKAHRPQELHLPQSSRRRKGPAFLPSEHDELPPGVAFMTLEGHKTPITALDFSEPYGTLVSASQEDSQPYVWDLFSGSEIGRLRGHTGTVKTIQVESHVCLTGSEDGTVRLWDLRRVDAADGDSWGEGELVSLSDVAEEEDEDDMKQNGIKDGKDKERADQSCVRVLEGHTKAVTALFFEDECLVTGASDKTLRQWDLTTGQCVMTMDILWAISHQTASAPGSSLSSNLFAGAANSIGTFAVPMPPYADGSWDMYEDFVGGVQFWGYGLVSGSGDGAVRMWDMRTGQAHRTLMGHTAPVTCLQFDEIHVASGSLDKTIRIWDLRTGAIFETLKYDHPVTALQFDTRKIVATAGENGIKIYNRTSMQHSTLLTNGHTKPAERLRYMDRYMVSGARDATMKIWSL</sequence>
<dbReference type="SUPFAM" id="SSF50978">
    <property type="entry name" value="WD40 repeat-like"/>
    <property type="match status" value="1"/>
</dbReference>
<feature type="region of interest" description="Disordered" evidence="5">
    <location>
        <begin position="1"/>
        <end position="41"/>
    </location>
</feature>
<dbReference type="PROSITE" id="PS00678">
    <property type="entry name" value="WD_REPEATS_1"/>
    <property type="match status" value="3"/>
</dbReference>
<name>A0A0W0F9N1_MONRR</name>
<feature type="repeat" description="WD" evidence="3">
    <location>
        <begin position="592"/>
        <end position="614"/>
    </location>
</feature>
<evidence type="ECO:0000256" key="5">
    <source>
        <dbReference type="SAM" id="MobiDB-lite"/>
    </source>
</evidence>
<feature type="region of interest" description="Disordered" evidence="5">
    <location>
        <begin position="457"/>
        <end position="478"/>
    </location>
</feature>
<keyword evidence="2" id="KW-0677">Repeat</keyword>
<dbReference type="Pfam" id="PF00400">
    <property type="entry name" value="WD40"/>
    <property type="match status" value="4"/>
</dbReference>
<dbReference type="CDD" id="cd00200">
    <property type="entry name" value="WD40"/>
    <property type="match status" value="1"/>
</dbReference>
<dbReference type="PROSITE" id="PS50294">
    <property type="entry name" value="WD_REPEATS_REGION"/>
    <property type="match status" value="5"/>
</dbReference>
<feature type="region of interest" description="Disordered" evidence="5">
    <location>
        <begin position="82"/>
        <end position="102"/>
    </location>
</feature>
<proteinExistence type="predicted"/>
<feature type="compositionally biased region" description="Basic and acidic residues" evidence="5">
    <location>
        <begin position="313"/>
        <end position="331"/>
    </location>
</feature>
<feature type="coiled-coil region" evidence="4">
    <location>
        <begin position="243"/>
        <end position="312"/>
    </location>
</feature>
<dbReference type="PRINTS" id="PR00320">
    <property type="entry name" value="GPROTEINBRPT"/>
</dbReference>
<evidence type="ECO:0000313" key="7">
    <source>
        <dbReference type="Proteomes" id="UP000054988"/>
    </source>
</evidence>
<gene>
    <name evidence="6" type="ORF">WG66_14390</name>
</gene>
<dbReference type="EMBL" id="LATX01002192">
    <property type="protein sequence ID" value="KTB33062.1"/>
    <property type="molecule type" value="Genomic_DNA"/>
</dbReference>
<dbReference type="PANTHER" id="PTHR44129">
    <property type="entry name" value="WD REPEAT-CONTAINING PROTEIN POP1"/>
    <property type="match status" value="1"/>
</dbReference>
<organism evidence="6 7">
    <name type="scientific">Moniliophthora roreri</name>
    <name type="common">Frosty pod rot fungus</name>
    <name type="synonym">Monilia roreri</name>
    <dbReference type="NCBI Taxonomy" id="221103"/>
    <lineage>
        <taxon>Eukaryota</taxon>
        <taxon>Fungi</taxon>
        <taxon>Dikarya</taxon>
        <taxon>Basidiomycota</taxon>
        <taxon>Agaricomycotina</taxon>
        <taxon>Agaricomycetes</taxon>
        <taxon>Agaricomycetidae</taxon>
        <taxon>Agaricales</taxon>
        <taxon>Marasmiineae</taxon>
        <taxon>Marasmiaceae</taxon>
        <taxon>Moniliophthora</taxon>
    </lineage>
</organism>
<feature type="repeat" description="WD" evidence="3">
    <location>
        <begin position="695"/>
        <end position="726"/>
    </location>
</feature>
<accession>A0A0W0F9N1</accession>
<dbReference type="InterPro" id="IPR036322">
    <property type="entry name" value="WD40_repeat_dom_sf"/>
</dbReference>
<dbReference type="PROSITE" id="PS50082">
    <property type="entry name" value="WD_REPEATS_2"/>
    <property type="match status" value="6"/>
</dbReference>
<evidence type="ECO:0000256" key="2">
    <source>
        <dbReference type="ARBA" id="ARBA00022737"/>
    </source>
</evidence>
<dbReference type="InterPro" id="IPR020472">
    <property type="entry name" value="WD40_PAC1"/>
</dbReference>
<dbReference type="eggNOG" id="KOG4155">
    <property type="taxonomic scope" value="Eukaryota"/>
</dbReference>
<dbReference type="Gene3D" id="6.10.280.220">
    <property type="match status" value="1"/>
</dbReference>
<dbReference type="Gene3D" id="2.130.10.10">
    <property type="entry name" value="YVTN repeat-like/Quinoprotein amine dehydrogenase"/>
    <property type="match status" value="2"/>
</dbReference>
<reference evidence="6 7" key="1">
    <citation type="submission" date="2015-12" db="EMBL/GenBank/DDBJ databases">
        <title>Draft genome sequence of Moniliophthora roreri, the causal agent of frosty pod rot of cacao.</title>
        <authorList>
            <person name="Aime M.C."/>
            <person name="Diaz-Valderrama J.R."/>
            <person name="Kijpornyongpan T."/>
            <person name="Phillips-Mora W."/>
        </authorList>
    </citation>
    <scope>NUCLEOTIDE SEQUENCE [LARGE SCALE GENOMIC DNA]</scope>
    <source>
        <strain evidence="6 7">MCA 2952</strain>
    </source>
</reference>
<feature type="repeat" description="WD" evidence="3">
    <location>
        <begin position="406"/>
        <end position="438"/>
    </location>
</feature>
<dbReference type="InterPro" id="IPR001680">
    <property type="entry name" value="WD40_rpt"/>
</dbReference>
<feature type="repeat" description="WD" evidence="3">
    <location>
        <begin position="615"/>
        <end position="654"/>
    </location>
</feature>
<evidence type="ECO:0000256" key="4">
    <source>
        <dbReference type="SAM" id="Coils"/>
    </source>
</evidence>
<dbReference type="SMART" id="SM00320">
    <property type="entry name" value="WD40"/>
    <property type="match status" value="7"/>
</dbReference>
<feature type="compositionally biased region" description="Polar residues" evidence="5">
    <location>
        <begin position="1"/>
        <end position="11"/>
    </location>
</feature>
<feature type="compositionally biased region" description="Basic and acidic residues" evidence="5">
    <location>
        <begin position="468"/>
        <end position="478"/>
    </location>
</feature>
<feature type="region of interest" description="Disordered" evidence="5">
    <location>
        <begin position="313"/>
        <end position="355"/>
    </location>
</feature>
<feature type="repeat" description="WD" evidence="3">
    <location>
        <begin position="363"/>
        <end position="405"/>
    </location>
</feature>
<dbReference type="InterPro" id="IPR015943">
    <property type="entry name" value="WD40/YVTN_repeat-like_dom_sf"/>
</dbReference>
<evidence type="ECO:0000256" key="1">
    <source>
        <dbReference type="ARBA" id="ARBA00022574"/>
    </source>
</evidence>
<dbReference type="Proteomes" id="UP000054988">
    <property type="component" value="Unassembled WGS sequence"/>
</dbReference>
<keyword evidence="1 3" id="KW-0853">WD repeat</keyword>
<dbReference type="AlphaFoldDB" id="A0A0W0F9N1"/>
<feature type="repeat" description="WD" evidence="3">
    <location>
        <begin position="490"/>
        <end position="529"/>
    </location>
</feature>
<evidence type="ECO:0000313" key="6">
    <source>
        <dbReference type="EMBL" id="KTB33062.1"/>
    </source>
</evidence>
<feature type="compositionally biased region" description="Low complexity" evidence="5">
    <location>
        <begin position="83"/>
        <end position="98"/>
    </location>
</feature>
<dbReference type="InterPro" id="IPR050349">
    <property type="entry name" value="WD_LIS1/nudF_dynein_reg"/>
</dbReference>
<keyword evidence="4" id="KW-0175">Coiled coil</keyword>
<evidence type="ECO:0000256" key="3">
    <source>
        <dbReference type="PROSITE-ProRule" id="PRU00221"/>
    </source>
</evidence>